<dbReference type="Proteomes" id="UP001301769">
    <property type="component" value="Unassembled WGS sequence"/>
</dbReference>
<proteinExistence type="predicted"/>
<evidence type="ECO:0000313" key="3">
    <source>
        <dbReference type="Proteomes" id="UP001301769"/>
    </source>
</evidence>
<evidence type="ECO:0000313" key="2">
    <source>
        <dbReference type="EMBL" id="KAK4210893.1"/>
    </source>
</evidence>
<dbReference type="InterPro" id="IPR010730">
    <property type="entry name" value="HET"/>
</dbReference>
<sequence length="445" mass="50729">MRLICTKAVQLLEDTYFEEVQQKMLYVILSHRWGKDEVTFQDMADPEKAKMKKRGYDKIRKTCEIAQGMGYAYAWVDTCCIDKTSSSELSETINSMFRWYQNSAVCLAYLDDIDLRMEGAEPAGVLYPFLSGSKWFRRGWTLQELIAPSIVDFYDKDWRKFGTKSHPEFLADLTRITKIPAGVLGNPDKITSCTVAQRMSWASDRETTRVEDMAYSLIGIFGINMPMLYGEGARAFIRLQEEIAKETNDLSLFCWALEDDPSVDEHGIFALSPSYFRSAHILVSLPWAIPREFSLVNGGIRITTQLRKLDEKFLLSLDCGYDEDGIVGAISQNIALRKTPSGYVRLDPASTYEYHPSVVHLQIPLATEAIFIRKVISRSEFENTKLAHSVAFQGARDDVRVYSDHRSVSAFPRHLWDESRNIFLATGFPRFGVTQLFVGRVNLTD</sequence>
<evidence type="ECO:0000259" key="1">
    <source>
        <dbReference type="Pfam" id="PF06985"/>
    </source>
</evidence>
<dbReference type="AlphaFoldDB" id="A0AAN7B4R8"/>
<reference evidence="2" key="2">
    <citation type="submission" date="2023-05" db="EMBL/GenBank/DDBJ databases">
        <authorList>
            <consortium name="Lawrence Berkeley National Laboratory"/>
            <person name="Steindorff A."/>
            <person name="Hensen N."/>
            <person name="Bonometti L."/>
            <person name="Westerberg I."/>
            <person name="Brannstrom I.O."/>
            <person name="Guillou S."/>
            <person name="Cros-Aarteil S."/>
            <person name="Calhoun S."/>
            <person name="Haridas S."/>
            <person name="Kuo A."/>
            <person name="Mondo S."/>
            <person name="Pangilinan J."/>
            <person name="Riley R."/>
            <person name="Labutti K."/>
            <person name="Andreopoulos B."/>
            <person name="Lipzen A."/>
            <person name="Chen C."/>
            <person name="Yanf M."/>
            <person name="Daum C."/>
            <person name="Ng V."/>
            <person name="Clum A."/>
            <person name="Ohm R."/>
            <person name="Martin F."/>
            <person name="Silar P."/>
            <person name="Natvig D."/>
            <person name="Lalanne C."/>
            <person name="Gautier V."/>
            <person name="Ament-Velasquez S.L."/>
            <person name="Kruys A."/>
            <person name="Hutchinson M.I."/>
            <person name="Powell A.J."/>
            <person name="Barry K."/>
            <person name="Miller A.N."/>
            <person name="Grigoriev I.V."/>
            <person name="Debuchy R."/>
            <person name="Gladieux P."/>
            <person name="Thoren M.H."/>
            <person name="Johannesson H."/>
        </authorList>
    </citation>
    <scope>NUCLEOTIDE SEQUENCE</scope>
    <source>
        <strain evidence="2">PSN293</strain>
    </source>
</reference>
<comment type="caution">
    <text evidence="2">The sequence shown here is derived from an EMBL/GenBank/DDBJ whole genome shotgun (WGS) entry which is preliminary data.</text>
</comment>
<dbReference type="EMBL" id="MU858163">
    <property type="protein sequence ID" value="KAK4210893.1"/>
    <property type="molecule type" value="Genomic_DNA"/>
</dbReference>
<accession>A0AAN7B4R8</accession>
<protein>
    <submittedName>
        <fullName evidence="2">HET-domain-containing protein</fullName>
    </submittedName>
</protein>
<gene>
    <name evidence="2" type="ORF">QBC37DRAFT_24097</name>
</gene>
<dbReference type="PANTHER" id="PTHR10622">
    <property type="entry name" value="HET DOMAIN-CONTAINING PROTEIN"/>
    <property type="match status" value="1"/>
</dbReference>
<dbReference type="PANTHER" id="PTHR10622:SF10">
    <property type="entry name" value="HET DOMAIN-CONTAINING PROTEIN"/>
    <property type="match status" value="1"/>
</dbReference>
<dbReference type="Pfam" id="PF06985">
    <property type="entry name" value="HET"/>
    <property type="match status" value="1"/>
</dbReference>
<keyword evidence="3" id="KW-1185">Reference proteome</keyword>
<reference evidence="2" key="1">
    <citation type="journal article" date="2023" name="Mol. Phylogenet. Evol.">
        <title>Genome-scale phylogeny and comparative genomics of the fungal order Sordariales.</title>
        <authorList>
            <person name="Hensen N."/>
            <person name="Bonometti L."/>
            <person name="Westerberg I."/>
            <person name="Brannstrom I.O."/>
            <person name="Guillou S."/>
            <person name="Cros-Aarteil S."/>
            <person name="Calhoun S."/>
            <person name="Haridas S."/>
            <person name="Kuo A."/>
            <person name="Mondo S."/>
            <person name="Pangilinan J."/>
            <person name="Riley R."/>
            <person name="LaButti K."/>
            <person name="Andreopoulos B."/>
            <person name="Lipzen A."/>
            <person name="Chen C."/>
            <person name="Yan M."/>
            <person name="Daum C."/>
            <person name="Ng V."/>
            <person name="Clum A."/>
            <person name="Steindorff A."/>
            <person name="Ohm R.A."/>
            <person name="Martin F."/>
            <person name="Silar P."/>
            <person name="Natvig D.O."/>
            <person name="Lalanne C."/>
            <person name="Gautier V."/>
            <person name="Ament-Velasquez S.L."/>
            <person name="Kruys A."/>
            <person name="Hutchinson M.I."/>
            <person name="Powell A.J."/>
            <person name="Barry K."/>
            <person name="Miller A.N."/>
            <person name="Grigoriev I.V."/>
            <person name="Debuchy R."/>
            <person name="Gladieux P."/>
            <person name="Hiltunen Thoren M."/>
            <person name="Johannesson H."/>
        </authorList>
    </citation>
    <scope>NUCLEOTIDE SEQUENCE</scope>
    <source>
        <strain evidence="2">PSN293</strain>
    </source>
</reference>
<name>A0AAN7B4R8_9PEZI</name>
<feature type="domain" description="Heterokaryon incompatibility" evidence="1">
    <location>
        <begin position="26"/>
        <end position="112"/>
    </location>
</feature>
<organism evidence="2 3">
    <name type="scientific">Rhypophila decipiens</name>
    <dbReference type="NCBI Taxonomy" id="261697"/>
    <lineage>
        <taxon>Eukaryota</taxon>
        <taxon>Fungi</taxon>
        <taxon>Dikarya</taxon>
        <taxon>Ascomycota</taxon>
        <taxon>Pezizomycotina</taxon>
        <taxon>Sordariomycetes</taxon>
        <taxon>Sordariomycetidae</taxon>
        <taxon>Sordariales</taxon>
        <taxon>Naviculisporaceae</taxon>
        <taxon>Rhypophila</taxon>
    </lineage>
</organism>